<comment type="caution">
    <text evidence="2">The sequence shown here is derived from an EMBL/GenBank/DDBJ whole genome shotgun (WGS) entry which is preliminary data.</text>
</comment>
<evidence type="ECO:0000313" key="2">
    <source>
        <dbReference type="EMBL" id="MEQ2288768.1"/>
    </source>
</evidence>
<protein>
    <submittedName>
        <fullName evidence="2">Uncharacterized protein</fullName>
    </submittedName>
</protein>
<sequence>MPPHPAVFQAGDGSGHAGGTTSLGWPGSTLGSPRRSWRRERDVWASLLSLCPSDLVPDKEEDNEFEFILGRNIILIAETLPMSDKRTVLYCGRSSSNNLNNGV</sequence>
<reference evidence="2 3" key="1">
    <citation type="submission" date="2021-06" db="EMBL/GenBank/DDBJ databases">
        <authorList>
            <person name="Palmer J.M."/>
        </authorList>
    </citation>
    <scope>NUCLEOTIDE SEQUENCE [LARGE SCALE GENOMIC DNA]</scope>
    <source>
        <strain evidence="2 3">AS_MEX2019</strain>
        <tissue evidence="2">Muscle</tissue>
    </source>
</reference>
<organism evidence="2 3">
    <name type="scientific">Ameca splendens</name>
    <dbReference type="NCBI Taxonomy" id="208324"/>
    <lineage>
        <taxon>Eukaryota</taxon>
        <taxon>Metazoa</taxon>
        <taxon>Chordata</taxon>
        <taxon>Craniata</taxon>
        <taxon>Vertebrata</taxon>
        <taxon>Euteleostomi</taxon>
        <taxon>Actinopterygii</taxon>
        <taxon>Neopterygii</taxon>
        <taxon>Teleostei</taxon>
        <taxon>Neoteleostei</taxon>
        <taxon>Acanthomorphata</taxon>
        <taxon>Ovalentaria</taxon>
        <taxon>Atherinomorphae</taxon>
        <taxon>Cyprinodontiformes</taxon>
        <taxon>Goodeidae</taxon>
        <taxon>Ameca</taxon>
    </lineage>
</organism>
<feature type="region of interest" description="Disordered" evidence="1">
    <location>
        <begin position="1"/>
        <end position="34"/>
    </location>
</feature>
<keyword evidence="3" id="KW-1185">Reference proteome</keyword>
<evidence type="ECO:0000313" key="3">
    <source>
        <dbReference type="Proteomes" id="UP001469553"/>
    </source>
</evidence>
<accession>A0ABV0Y5C5</accession>
<dbReference type="Proteomes" id="UP001469553">
    <property type="component" value="Unassembled WGS sequence"/>
</dbReference>
<name>A0ABV0Y5C5_9TELE</name>
<gene>
    <name evidence="2" type="ORF">AMECASPLE_026217</name>
</gene>
<evidence type="ECO:0000256" key="1">
    <source>
        <dbReference type="SAM" id="MobiDB-lite"/>
    </source>
</evidence>
<proteinExistence type="predicted"/>
<dbReference type="EMBL" id="JAHRIP010021466">
    <property type="protein sequence ID" value="MEQ2288768.1"/>
    <property type="molecule type" value="Genomic_DNA"/>
</dbReference>